<evidence type="ECO:0000256" key="4">
    <source>
        <dbReference type="ARBA" id="ARBA00022679"/>
    </source>
</evidence>
<keyword evidence="5 10" id="KW-0443">Lipid metabolism</keyword>
<dbReference type="GO" id="GO:0006633">
    <property type="term" value="P:fatty acid biosynthetic process"/>
    <property type="evidence" value="ECO:0007669"/>
    <property type="project" value="UniProtKB-UniRule"/>
</dbReference>
<name>U2UZZ9_9ACTN</name>
<evidence type="ECO:0000313" key="12">
    <source>
        <dbReference type="Proteomes" id="UP000016638"/>
    </source>
</evidence>
<dbReference type="Gene3D" id="3.40.718.10">
    <property type="entry name" value="Isopropylmalate Dehydrogenase"/>
    <property type="match status" value="1"/>
</dbReference>
<comment type="subunit">
    <text evidence="9 10">Homodimer. Probably interacts with PlsY.</text>
</comment>
<dbReference type="eggNOG" id="COG0416">
    <property type="taxonomic scope" value="Bacteria"/>
</dbReference>
<evidence type="ECO:0000256" key="8">
    <source>
        <dbReference type="ARBA" id="ARBA00024069"/>
    </source>
</evidence>
<dbReference type="SUPFAM" id="SSF53659">
    <property type="entry name" value="Isocitrate/Isopropylmalate dehydrogenase-like"/>
    <property type="match status" value="1"/>
</dbReference>
<keyword evidence="2 10" id="KW-0963">Cytoplasm</keyword>
<evidence type="ECO:0000256" key="1">
    <source>
        <dbReference type="ARBA" id="ARBA00001232"/>
    </source>
</evidence>
<evidence type="ECO:0000256" key="3">
    <source>
        <dbReference type="ARBA" id="ARBA00022516"/>
    </source>
</evidence>
<dbReference type="PATRIC" id="fig|1125712.3.peg.929"/>
<comment type="similarity">
    <text evidence="10">Belongs to the PlsX family.</text>
</comment>
<dbReference type="GO" id="GO:0043811">
    <property type="term" value="F:phosphate:acyl-[acyl carrier protein] acyltransferase activity"/>
    <property type="evidence" value="ECO:0007669"/>
    <property type="project" value="UniProtKB-UniRule"/>
</dbReference>
<evidence type="ECO:0000256" key="5">
    <source>
        <dbReference type="ARBA" id="ARBA00023098"/>
    </source>
</evidence>
<dbReference type="AlphaFoldDB" id="U2UZZ9"/>
<accession>U2UZZ9</accession>
<keyword evidence="3 10" id="KW-0444">Lipid biosynthesis</keyword>
<dbReference type="GO" id="GO:0005737">
    <property type="term" value="C:cytoplasm"/>
    <property type="evidence" value="ECO:0007669"/>
    <property type="project" value="UniProtKB-SubCell"/>
</dbReference>
<proteinExistence type="inferred from homology"/>
<dbReference type="GO" id="GO:0008654">
    <property type="term" value="P:phospholipid biosynthetic process"/>
    <property type="evidence" value="ECO:0007669"/>
    <property type="project" value="UniProtKB-KW"/>
</dbReference>
<comment type="function">
    <text evidence="10">Catalyzes the reversible formation of acyl-phosphate (acyl-PO(4)) from acyl-[acyl-carrier-protein] (acyl-ACP). This enzyme utilizes acyl-ACP as fatty acyl donor, but not acyl-CoA.</text>
</comment>
<evidence type="ECO:0000256" key="6">
    <source>
        <dbReference type="ARBA" id="ARBA00023209"/>
    </source>
</evidence>
<keyword evidence="6 10" id="KW-0594">Phospholipid biosynthesis</keyword>
<evidence type="ECO:0000256" key="10">
    <source>
        <dbReference type="HAMAP-Rule" id="MF_00019"/>
    </source>
</evidence>
<dbReference type="NCBIfam" id="TIGR00182">
    <property type="entry name" value="plsX"/>
    <property type="match status" value="1"/>
</dbReference>
<organism evidence="11 12">
    <name type="scientific">Olsenella profusa F0195</name>
    <dbReference type="NCBI Taxonomy" id="1125712"/>
    <lineage>
        <taxon>Bacteria</taxon>
        <taxon>Bacillati</taxon>
        <taxon>Actinomycetota</taxon>
        <taxon>Coriobacteriia</taxon>
        <taxon>Coriobacteriales</taxon>
        <taxon>Atopobiaceae</taxon>
        <taxon>Olsenella</taxon>
    </lineage>
</organism>
<keyword evidence="4 10" id="KW-0808">Transferase</keyword>
<evidence type="ECO:0000256" key="7">
    <source>
        <dbReference type="ARBA" id="ARBA00023264"/>
    </source>
</evidence>
<dbReference type="InterPro" id="IPR012281">
    <property type="entry name" value="Phospholipid_synth_PlsX-like"/>
</dbReference>
<comment type="catalytic activity">
    <reaction evidence="1 10">
        <text>a fatty acyl-[ACP] + phosphate = an acyl phosphate + holo-[ACP]</text>
        <dbReference type="Rhea" id="RHEA:42292"/>
        <dbReference type="Rhea" id="RHEA-COMP:9685"/>
        <dbReference type="Rhea" id="RHEA-COMP:14125"/>
        <dbReference type="ChEBI" id="CHEBI:43474"/>
        <dbReference type="ChEBI" id="CHEBI:59918"/>
        <dbReference type="ChEBI" id="CHEBI:64479"/>
        <dbReference type="ChEBI" id="CHEBI:138651"/>
        <dbReference type="EC" id="2.3.1.274"/>
    </reaction>
</comment>
<dbReference type="PANTHER" id="PTHR30100">
    <property type="entry name" value="FATTY ACID/PHOSPHOLIPID SYNTHESIS PROTEIN PLSX"/>
    <property type="match status" value="1"/>
</dbReference>
<sequence length="335" mass="34451">MIRMSCICVDAMGGDERPEVVLAGIEAALAESDDLSVLVVGDEDVVVPFCAHHERTRALVSTEVIAMDEHPTNAVRSKRDSSIVRGLAAVRTGEADGFFSAGSTGAIFAAASLGVGRTKGVKRACIATAVPGIMGRSTVFLDMGANADVRPDMMVQFAHMGRAYARTVLGVGDPTVALLSNGAEETKGSQAALAEHEALAAASGDAGWFVGNCEGTDLLAGRFDVIVTDGFSGNIALKSVEGCAKFIVSQLREIAASSPRYATGAWLLKPGLKGLVSKLSGDQYGGAMLLGLKAPVLIGHGATSPEAVKNGVLAAQRACAAKLVERLAAEVQAEP</sequence>
<dbReference type="Proteomes" id="UP000016638">
    <property type="component" value="Unassembled WGS sequence"/>
</dbReference>
<evidence type="ECO:0000313" key="11">
    <source>
        <dbReference type="EMBL" id="ERL08682.1"/>
    </source>
</evidence>
<keyword evidence="7 10" id="KW-1208">Phospholipid metabolism</keyword>
<dbReference type="PANTHER" id="PTHR30100:SF1">
    <property type="entry name" value="PHOSPHATE ACYLTRANSFERASE"/>
    <property type="match status" value="1"/>
</dbReference>
<dbReference type="HAMAP" id="MF_00019">
    <property type="entry name" value="PlsX"/>
    <property type="match status" value="1"/>
</dbReference>
<dbReference type="InterPro" id="IPR003664">
    <property type="entry name" value="FA_synthesis"/>
</dbReference>
<dbReference type="Pfam" id="PF02504">
    <property type="entry name" value="FA_synthesis"/>
    <property type="match status" value="1"/>
</dbReference>
<evidence type="ECO:0000256" key="9">
    <source>
        <dbReference type="ARBA" id="ARBA00046608"/>
    </source>
</evidence>
<comment type="pathway">
    <text evidence="10">Lipid metabolism; phospholipid metabolism.</text>
</comment>
<comment type="caution">
    <text evidence="11">The sequence shown here is derived from an EMBL/GenBank/DDBJ whole genome shotgun (WGS) entry which is preliminary data.</text>
</comment>
<dbReference type="EC" id="2.3.1.274" evidence="8 10"/>
<dbReference type="UniPathway" id="UPA00085"/>
<dbReference type="PIRSF" id="PIRSF002465">
    <property type="entry name" value="Phsphlp_syn_PlsX"/>
    <property type="match status" value="1"/>
</dbReference>
<gene>
    <name evidence="11" type="primary">plsX_1</name>
    <name evidence="10" type="synonym">plsX</name>
    <name evidence="11" type="ORF">HMPREF1316_0300</name>
</gene>
<evidence type="ECO:0000256" key="2">
    <source>
        <dbReference type="ARBA" id="ARBA00022490"/>
    </source>
</evidence>
<reference evidence="11 12" key="1">
    <citation type="submission" date="2013-08" db="EMBL/GenBank/DDBJ databases">
        <authorList>
            <person name="Durkin A.S."/>
            <person name="Haft D.R."/>
            <person name="McCorrison J."/>
            <person name="Torralba M."/>
            <person name="Gillis M."/>
            <person name="Haft D.H."/>
            <person name="Methe B."/>
            <person name="Sutton G."/>
            <person name="Nelson K.E."/>
        </authorList>
    </citation>
    <scope>NUCLEOTIDE SEQUENCE [LARGE SCALE GENOMIC DNA]</scope>
    <source>
        <strain evidence="11 12">F0195</strain>
    </source>
</reference>
<protein>
    <recommendedName>
        <fullName evidence="8 10">Phosphate acyltransferase</fullName>
        <ecNumber evidence="8 10">2.3.1.274</ecNumber>
    </recommendedName>
    <alternativeName>
        <fullName evidence="10">Acyl-ACP phosphotransacylase</fullName>
    </alternativeName>
    <alternativeName>
        <fullName evidence="10">Acyl-[acyl-carrier-protein]--phosphate acyltransferase</fullName>
    </alternativeName>
    <alternativeName>
        <fullName evidence="10">Phosphate-acyl-ACP acyltransferase</fullName>
    </alternativeName>
</protein>
<comment type="subcellular location">
    <subcellularLocation>
        <location evidence="10">Cytoplasm</location>
    </subcellularLocation>
    <text evidence="10">Associated with the membrane possibly through PlsY.</text>
</comment>
<dbReference type="EMBL" id="AWEZ01000043">
    <property type="protein sequence ID" value="ERL08682.1"/>
    <property type="molecule type" value="Genomic_DNA"/>
</dbReference>
<dbReference type="STRING" id="1125712.HMPREF1316_0300"/>
<keyword evidence="12" id="KW-1185">Reference proteome</keyword>